<dbReference type="GO" id="GO:0070403">
    <property type="term" value="F:NAD+ binding"/>
    <property type="evidence" value="ECO:0007669"/>
    <property type="project" value="InterPro"/>
</dbReference>
<dbReference type="Gene3D" id="3.40.50.1220">
    <property type="entry name" value="TPP-binding domain"/>
    <property type="match status" value="1"/>
</dbReference>
<proteinExistence type="predicted"/>
<sequence length="275" mass="29759">MLAVESRGLDRVVAFCGAGLSAESGIPTYRDAIGVWSSSLGLLVFGTKLGWLFLPELSYRVYSNRLREPIERASPDAGHRALADLEALVGAVPVITQNIDGLSQRAGSTEVLEIHGSALTERHARTGAPNPTTFRRPDVVLFGESMPGAFFDALDLVHSLDDRDVLIVVGTSCSVAPAATLPYVAMKRGARVIELNLRRELASEYQETIPSFADDAALPVGPPIPVAHLQTFIPGRAATTLPQLYAATLEARRQDVLFNKTTKHRSLIWGKTSCW</sequence>
<dbReference type="EMBL" id="JAQMWT010000081">
    <property type="protein sequence ID" value="KAJ8611171.1"/>
    <property type="molecule type" value="Genomic_DNA"/>
</dbReference>
<evidence type="ECO:0000256" key="1">
    <source>
        <dbReference type="ARBA" id="ARBA00022679"/>
    </source>
</evidence>
<accession>A0AAD7UML1</accession>
<evidence type="ECO:0000313" key="6">
    <source>
        <dbReference type="Proteomes" id="UP001230188"/>
    </source>
</evidence>
<dbReference type="AlphaFoldDB" id="A0AAD7UML1"/>
<dbReference type="InterPro" id="IPR029035">
    <property type="entry name" value="DHS-like_NAD/FAD-binding_dom"/>
</dbReference>
<comment type="caution">
    <text evidence="5">The sequence shown here is derived from an EMBL/GenBank/DDBJ whole genome shotgun (WGS) entry which is preliminary data.</text>
</comment>
<protein>
    <recommendedName>
        <fullName evidence="4">Deacetylase sirtuin-type domain-containing protein</fullName>
    </recommendedName>
</protein>
<keyword evidence="1" id="KW-0808">Transferase</keyword>
<feature type="domain" description="Deacetylase sirtuin-type" evidence="4">
    <location>
        <begin position="1"/>
        <end position="252"/>
    </location>
</feature>
<dbReference type="Proteomes" id="UP001230188">
    <property type="component" value="Unassembled WGS sequence"/>
</dbReference>
<comment type="caution">
    <text evidence="3">Lacks conserved residue(s) required for the propagation of feature annotation.</text>
</comment>
<dbReference type="InterPro" id="IPR050134">
    <property type="entry name" value="NAD-dep_sirtuin_deacylases"/>
</dbReference>
<dbReference type="SUPFAM" id="SSF52467">
    <property type="entry name" value="DHS-like NAD/FAD-binding domain"/>
    <property type="match status" value="1"/>
</dbReference>
<dbReference type="GO" id="GO:0017136">
    <property type="term" value="F:histone deacetylase activity, NAD-dependent"/>
    <property type="evidence" value="ECO:0007669"/>
    <property type="project" value="TreeGrafter"/>
</dbReference>
<dbReference type="InterPro" id="IPR003000">
    <property type="entry name" value="Sirtuin"/>
</dbReference>
<evidence type="ECO:0000313" key="5">
    <source>
        <dbReference type="EMBL" id="KAJ8611171.1"/>
    </source>
</evidence>
<evidence type="ECO:0000256" key="3">
    <source>
        <dbReference type="PROSITE-ProRule" id="PRU00236"/>
    </source>
</evidence>
<reference evidence="5" key="1">
    <citation type="submission" date="2023-01" db="EMBL/GenBank/DDBJ databases">
        <title>Metagenome sequencing of chrysophaentin producing Chrysophaeum taylorii.</title>
        <authorList>
            <person name="Davison J."/>
            <person name="Bewley C."/>
        </authorList>
    </citation>
    <scope>NUCLEOTIDE SEQUENCE</scope>
    <source>
        <strain evidence="5">NIES-1699</strain>
    </source>
</reference>
<gene>
    <name evidence="5" type="ORF">CTAYLR_003550</name>
</gene>
<organism evidence="5 6">
    <name type="scientific">Chrysophaeum taylorii</name>
    <dbReference type="NCBI Taxonomy" id="2483200"/>
    <lineage>
        <taxon>Eukaryota</taxon>
        <taxon>Sar</taxon>
        <taxon>Stramenopiles</taxon>
        <taxon>Ochrophyta</taxon>
        <taxon>Pelagophyceae</taxon>
        <taxon>Pelagomonadales</taxon>
        <taxon>Pelagomonadaceae</taxon>
        <taxon>Chrysophaeum</taxon>
    </lineage>
</organism>
<name>A0AAD7UML1_9STRA</name>
<dbReference type="PANTHER" id="PTHR11085:SF4">
    <property type="entry name" value="NAD-DEPENDENT PROTEIN DEACYLASE"/>
    <property type="match status" value="1"/>
</dbReference>
<dbReference type="InterPro" id="IPR026590">
    <property type="entry name" value="Ssirtuin_cat_dom"/>
</dbReference>
<dbReference type="PROSITE" id="PS50305">
    <property type="entry name" value="SIRTUIN"/>
    <property type="match status" value="1"/>
</dbReference>
<keyword evidence="2" id="KW-0520">NAD</keyword>
<dbReference type="Gene3D" id="3.30.1600.10">
    <property type="entry name" value="SIR2/SIRT2 'Small Domain"/>
    <property type="match status" value="1"/>
</dbReference>
<keyword evidence="6" id="KW-1185">Reference proteome</keyword>
<evidence type="ECO:0000259" key="4">
    <source>
        <dbReference type="PROSITE" id="PS50305"/>
    </source>
</evidence>
<evidence type="ECO:0000256" key="2">
    <source>
        <dbReference type="ARBA" id="ARBA00023027"/>
    </source>
</evidence>
<dbReference type="InterPro" id="IPR026591">
    <property type="entry name" value="Sirtuin_cat_small_dom_sf"/>
</dbReference>
<dbReference type="PANTHER" id="PTHR11085">
    <property type="entry name" value="NAD-DEPENDENT PROTEIN DEACYLASE SIRTUIN-5, MITOCHONDRIAL-RELATED"/>
    <property type="match status" value="1"/>
</dbReference>
<dbReference type="Pfam" id="PF02146">
    <property type="entry name" value="SIR2"/>
    <property type="match status" value="2"/>
</dbReference>